<dbReference type="Proteomes" id="UP000186351">
    <property type="component" value="Chromosome"/>
</dbReference>
<proteinExistence type="predicted"/>
<dbReference type="GeneID" id="65536762"/>
<evidence type="ECO:0000313" key="2">
    <source>
        <dbReference type="EMBL" id="ANU63641.1"/>
    </source>
</evidence>
<gene>
    <name evidence="2" type="ORF">A4V02_07815</name>
</gene>
<evidence type="ECO:0000313" key="3">
    <source>
        <dbReference type="Proteomes" id="UP000186351"/>
    </source>
</evidence>
<dbReference type="OrthoDB" id="1120636at2"/>
<protein>
    <recommendedName>
        <fullName evidence="4">RseC/MucC family positive regulator of sigma(E)</fullName>
    </recommendedName>
</protein>
<dbReference type="AlphaFoldDB" id="A0A1B1SA35"/>
<reference evidence="3" key="1">
    <citation type="submission" date="2016-04" db="EMBL/GenBank/DDBJ databases">
        <title>Complete Genome Sequences of Twelve Strains of a Stable Defined Moderately Diverse Mouse Microbiota 2 (sDMDMm2).</title>
        <authorList>
            <person name="Uchimura Y."/>
            <person name="Wyss M."/>
            <person name="Brugiroux S."/>
            <person name="Limenitakis J.P."/>
            <person name="Stecher B."/>
            <person name="McCoy K.D."/>
            <person name="Macpherson A.J."/>
        </authorList>
    </citation>
    <scope>NUCLEOTIDE SEQUENCE [LARGE SCALE GENOMIC DNA]</scope>
    <source>
        <strain evidence="3">YL27</strain>
    </source>
</reference>
<feature type="transmembrane region" description="Helical" evidence="1">
    <location>
        <begin position="81"/>
        <end position="103"/>
    </location>
</feature>
<organism evidence="2 3">
    <name type="scientific">Muribaculum intestinale</name>
    <dbReference type="NCBI Taxonomy" id="1796646"/>
    <lineage>
        <taxon>Bacteria</taxon>
        <taxon>Pseudomonadati</taxon>
        <taxon>Bacteroidota</taxon>
        <taxon>Bacteroidia</taxon>
        <taxon>Bacteroidales</taxon>
        <taxon>Muribaculaceae</taxon>
        <taxon>Muribaculum</taxon>
    </lineage>
</organism>
<evidence type="ECO:0000256" key="1">
    <source>
        <dbReference type="SAM" id="Phobius"/>
    </source>
</evidence>
<keyword evidence="3" id="KW-1185">Reference proteome</keyword>
<keyword evidence="1" id="KW-0472">Membrane</keyword>
<dbReference type="KEGG" id="pary:A4V02_07815"/>
<keyword evidence="1" id="KW-1133">Transmembrane helix</keyword>
<dbReference type="Pfam" id="PF04246">
    <property type="entry name" value="RseC_MucC"/>
    <property type="match status" value="1"/>
</dbReference>
<dbReference type="RefSeq" id="WP_068960948.1">
    <property type="nucleotide sequence ID" value="NZ_CAJTAP010000022.1"/>
</dbReference>
<keyword evidence="1" id="KW-0812">Transmembrane</keyword>
<dbReference type="EMBL" id="CP015402">
    <property type="protein sequence ID" value="ANU63641.1"/>
    <property type="molecule type" value="Genomic_DNA"/>
</dbReference>
<accession>A0A1Z2XIL6</accession>
<feature type="transmembrane region" description="Helical" evidence="1">
    <location>
        <begin position="109"/>
        <end position="128"/>
    </location>
</feature>
<name>A0A1B1SA35_9BACT</name>
<evidence type="ECO:0008006" key="4">
    <source>
        <dbReference type="Google" id="ProtNLM"/>
    </source>
</evidence>
<accession>A0A1B1SA35</accession>
<dbReference type="STRING" id="1796646.A4V02_07815"/>
<sequence>MEYSLRHHGIVTGISSRTLSVSIASGADCSGCAVKSVCHPGGKPQDEIIVKATIPRSERTSNFHIGDKVEISITTSKRMRAILMALVMPCLLLVCGTFTAIWLGTSQTMAATMGIAVTAIYYIILYICRDRLLANPEWIVSG</sequence>